<dbReference type="EMBL" id="DXIJ01000125">
    <property type="protein sequence ID" value="HIV86332.1"/>
    <property type="molecule type" value="Genomic_DNA"/>
</dbReference>
<gene>
    <name evidence="2" type="ORF">H9900_05950</name>
</gene>
<dbReference type="PANTHER" id="PTHR37423">
    <property type="entry name" value="SOLUBLE LYTIC MUREIN TRANSGLYCOSYLASE-RELATED"/>
    <property type="match status" value="1"/>
</dbReference>
<evidence type="ECO:0000313" key="3">
    <source>
        <dbReference type="Proteomes" id="UP000824162"/>
    </source>
</evidence>
<reference evidence="2" key="2">
    <citation type="submission" date="2021-04" db="EMBL/GenBank/DDBJ databases">
        <authorList>
            <person name="Gilroy R."/>
        </authorList>
    </citation>
    <scope>NUCLEOTIDE SEQUENCE</scope>
    <source>
        <strain evidence="2">5790</strain>
    </source>
</reference>
<sequence length="161" mass="18405">MFNNVGDSILRQQYPIKYEKYVNKYSREYDVDKFLIYAVIKTESGFDQYAVSRAGAYGLMQVQEETAGDCAERLDMEIALPDDLYEPDINIHIGTYYLSWLLDMYGGDISLAVAAYNAGIGNVEKWLEDGGGELSYIPFPETRNYVEGVNNSYEKYKEIYG</sequence>
<dbReference type="SUPFAM" id="SSF53955">
    <property type="entry name" value="Lysozyme-like"/>
    <property type="match status" value="1"/>
</dbReference>
<comment type="caution">
    <text evidence="2">The sequence shown here is derived from an EMBL/GenBank/DDBJ whole genome shotgun (WGS) entry which is preliminary data.</text>
</comment>
<organism evidence="2 3">
    <name type="scientific">Candidatus Monoglobus merdigallinarum</name>
    <dbReference type="NCBI Taxonomy" id="2838698"/>
    <lineage>
        <taxon>Bacteria</taxon>
        <taxon>Bacillati</taxon>
        <taxon>Bacillota</taxon>
        <taxon>Clostridia</taxon>
        <taxon>Monoglobales</taxon>
        <taxon>Monoglobaceae</taxon>
        <taxon>Monoglobus</taxon>
    </lineage>
</organism>
<dbReference type="AlphaFoldDB" id="A0A9D1PR09"/>
<name>A0A9D1PR09_9FIRM</name>
<feature type="domain" description="Transglycosylase SLT" evidence="1">
    <location>
        <begin position="21"/>
        <end position="129"/>
    </location>
</feature>
<dbReference type="PANTHER" id="PTHR37423:SF2">
    <property type="entry name" value="MEMBRANE-BOUND LYTIC MUREIN TRANSGLYCOSYLASE C"/>
    <property type="match status" value="1"/>
</dbReference>
<dbReference type="InterPro" id="IPR008258">
    <property type="entry name" value="Transglycosylase_SLT_dom_1"/>
</dbReference>
<dbReference type="Gene3D" id="1.10.530.10">
    <property type="match status" value="1"/>
</dbReference>
<evidence type="ECO:0000313" key="2">
    <source>
        <dbReference type="EMBL" id="HIV86332.1"/>
    </source>
</evidence>
<dbReference type="Pfam" id="PF01464">
    <property type="entry name" value="SLT"/>
    <property type="match status" value="1"/>
</dbReference>
<dbReference type="CDD" id="cd16896">
    <property type="entry name" value="LT_Slt70-like"/>
    <property type="match status" value="1"/>
</dbReference>
<dbReference type="Proteomes" id="UP000824162">
    <property type="component" value="Unassembled WGS sequence"/>
</dbReference>
<evidence type="ECO:0000259" key="1">
    <source>
        <dbReference type="Pfam" id="PF01464"/>
    </source>
</evidence>
<dbReference type="InterPro" id="IPR023346">
    <property type="entry name" value="Lysozyme-like_dom_sf"/>
</dbReference>
<accession>A0A9D1PR09</accession>
<proteinExistence type="predicted"/>
<protein>
    <submittedName>
        <fullName evidence="2">Lytic transglycosylase domain-containing protein</fullName>
    </submittedName>
</protein>
<reference evidence="2" key="1">
    <citation type="journal article" date="2021" name="PeerJ">
        <title>Extensive microbial diversity within the chicken gut microbiome revealed by metagenomics and culture.</title>
        <authorList>
            <person name="Gilroy R."/>
            <person name="Ravi A."/>
            <person name="Getino M."/>
            <person name="Pursley I."/>
            <person name="Horton D.L."/>
            <person name="Alikhan N.F."/>
            <person name="Baker D."/>
            <person name="Gharbi K."/>
            <person name="Hall N."/>
            <person name="Watson M."/>
            <person name="Adriaenssens E.M."/>
            <person name="Foster-Nyarko E."/>
            <person name="Jarju S."/>
            <person name="Secka A."/>
            <person name="Antonio M."/>
            <person name="Oren A."/>
            <person name="Chaudhuri R.R."/>
            <person name="La Ragione R."/>
            <person name="Hildebrand F."/>
            <person name="Pallen M.J."/>
        </authorList>
    </citation>
    <scope>NUCLEOTIDE SEQUENCE</scope>
    <source>
        <strain evidence="2">5790</strain>
    </source>
</reference>